<evidence type="ECO:0000259" key="3">
    <source>
        <dbReference type="PROSITE" id="PS01031"/>
    </source>
</evidence>
<dbReference type="CDD" id="cd06464">
    <property type="entry name" value="ACD_sHsps-like"/>
    <property type="match status" value="1"/>
</dbReference>
<evidence type="ECO:0000313" key="4">
    <source>
        <dbReference type="EMBL" id="ELR72465.1"/>
    </source>
</evidence>
<reference evidence="4 5" key="1">
    <citation type="submission" date="2012-12" db="EMBL/GenBank/DDBJ databases">
        <title>Genome assembly of Fulvivirga imtechensis AK7.</title>
        <authorList>
            <person name="Nupur N."/>
            <person name="Khatri I."/>
            <person name="Kumar R."/>
            <person name="Subramanian S."/>
            <person name="Pinnaka A."/>
        </authorList>
    </citation>
    <scope>NUCLEOTIDE SEQUENCE [LARGE SCALE GENOMIC DNA]</scope>
    <source>
        <strain evidence="4 5">AK7</strain>
    </source>
</reference>
<dbReference type="Gene3D" id="2.60.40.790">
    <property type="match status" value="1"/>
</dbReference>
<sequence length="110" mass="12850">MPAVNIKENKNEFEVEVAAPGMSKKDFKIELDNNTLTISYERKEDKEEKSEEGQYTRREFNYQAFRRSFTLPNTVESDKINAKYDEGILRLTIPKKEEAKQKASRVIDIS</sequence>
<dbReference type="PATRIC" id="fig|1237149.3.peg.1502"/>
<proteinExistence type="inferred from homology"/>
<comment type="similarity">
    <text evidence="1 2">Belongs to the small heat shock protein (HSP20) family.</text>
</comment>
<dbReference type="STRING" id="1237149.C900_01548"/>
<keyword evidence="4" id="KW-0346">Stress response</keyword>
<dbReference type="InterPro" id="IPR002068">
    <property type="entry name" value="A-crystallin/Hsp20_dom"/>
</dbReference>
<dbReference type="InterPro" id="IPR031107">
    <property type="entry name" value="Small_HSP"/>
</dbReference>
<accession>L8JUK5</accession>
<dbReference type="Pfam" id="PF00011">
    <property type="entry name" value="HSP20"/>
    <property type="match status" value="1"/>
</dbReference>
<evidence type="ECO:0000256" key="2">
    <source>
        <dbReference type="RuleBase" id="RU003616"/>
    </source>
</evidence>
<dbReference type="InterPro" id="IPR008978">
    <property type="entry name" value="HSP20-like_chaperone"/>
</dbReference>
<gene>
    <name evidence="4" type="ORF">C900_01548</name>
</gene>
<dbReference type="eggNOG" id="COG0071">
    <property type="taxonomic scope" value="Bacteria"/>
</dbReference>
<comment type="caution">
    <text evidence="4">The sequence shown here is derived from an EMBL/GenBank/DDBJ whole genome shotgun (WGS) entry which is preliminary data.</text>
</comment>
<dbReference type="PANTHER" id="PTHR11527">
    <property type="entry name" value="HEAT-SHOCK PROTEIN 20 FAMILY MEMBER"/>
    <property type="match status" value="1"/>
</dbReference>
<keyword evidence="5" id="KW-1185">Reference proteome</keyword>
<dbReference type="PROSITE" id="PS01031">
    <property type="entry name" value="SHSP"/>
    <property type="match status" value="1"/>
</dbReference>
<evidence type="ECO:0000313" key="5">
    <source>
        <dbReference type="Proteomes" id="UP000011135"/>
    </source>
</evidence>
<protein>
    <submittedName>
        <fullName evidence="4">Small heat shock protein</fullName>
    </submittedName>
</protein>
<organism evidence="4 5">
    <name type="scientific">Fulvivirga imtechensis AK7</name>
    <dbReference type="NCBI Taxonomy" id="1237149"/>
    <lineage>
        <taxon>Bacteria</taxon>
        <taxon>Pseudomonadati</taxon>
        <taxon>Bacteroidota</taxon>
        <taxon>Cytophagia</taxon>
        <taxon>Cytophagales</taxon>
        <taxon>Fulvivirgaceae</taxon>
        <taxon>Fulvivirga</taxon>
    </lineage>
</organism>
<dbReference type="AlphaFoldDB" id="L8JUK5"/>
<dbReference type="SUPFAM" id="SSF49764">
    <property type="entry name" value="HSP20-like chaperones"/>
    <property type="match status" value="1"/>
</dbReference>
<feature type="domain" description="SHSP" evidence="3">
    <location>
        <begin position="1"/>
        <end position="110"/>
    </location>
</feature>
<evidence type="ECO:0000256" key="1">
    <source>
        <dbReference type="PROSITE-ProRule" id="PRU00285"/>
    </source>
</evidence>
<name>L8JUK5_9BACT</name>
<dbReference type="EMBL" id="AMZN01000022">
    <property type="protein sequence ID" value="ELR72465.1"/>
    <property type="molecule type" value="Genomic_DNA"/>
</dbReference>
<dbReference type="Proteomes" id="UP000011135">
    <property type="component" value="Unassembled WGS sequence"/>
</dbReference>